<dbReference type="EMBL" id="LR796601">
    <property type="protein sequence ID" value="CAB4153611.1"/>
    <property type="molecule type" value="Genomic_DNA"/>
</dbReference>
<keyword evidence="1" id="KW-0472">Membrane</keyword>
<sequence length="109" mass="12131">MSKQLEKNSIYDQFDTNHDGVVTDDELAKSERMMQIENMDKLADQQRVMAWVAMGLPFGIIVFLCLPYITDSRVQIVMGLATTFAAAMGTIVVAFMAATAYIRGKMNDA</sequence>
<feature type="transmembrane region" description="Helical" evidence="1">
    <location>
        <begin position="76"/>
        <end position="102"/>
    </location>
</feature>
<gene>
    <name evidence="2" type="ORF">UFOVP628_9</name>
</gene>
<keyword evidence="1" id="KW-0812">Transmembrane</keyword>
<feature type="transmembrane region" description="Helical" evidence="1">
    <location>
        <begin position="48"/>
        <end position="70"/>
    </location>
</feature>
<proteinExistence type="predicted"/>
<organism evidence="2">
    <name type="scientific">uncultured Caudovirales phage</name>
    <dbReference type="NCBI Taxonomy" id="2100421"/>
    <lineage>
        <taxon>Viruses</taxon>
        <taxon>Duplodnaviria</taxon>
        <taxon>Heunggongvirae</taxon>
        <taxon>Uroviricota</taxon>
        <taxon>Caudoviricetes</taxon>
        <taxon>Peduoviridae</taxon>
        <taxon>Maltschvirus</taxon>
        <taxon>Maltschvirus maltsch</taxon>
    </lineage>
</organism>
<accession>A0A6J5N6E8</accession>
<name>A0A6J5N6E8_9CAUD</name>
<evidence type="ECO:0000313" key="2">
    <source>
        <dbReference type="EMBL" id="CAB4153611.1"/>
    </source>
</evidence>
<protein>
    <recommendedName>
        <fullName evidence="3">EF-hand domain-containing protein</fullName>
    </recommendedName>
</protein>
<evidence type="ECO:0008006" key="3">
    <source>
        <dbReference type="Google" id="ProtNLM"/>
    </source>
</evidence>
<reference evidence="2" key="1">
    <citation type="submission" date="2020-04" db="EMBL/GenBank/DDBJ databases">
        <authorList>
            <person name="Chiriac C."/>
            <person name="Salcher M."/>
            <person name="Ghai R."/>
            <person name="Kavagutti S V."/>
        </authorList>
    </citation>
    <scope>NUCLEOTIDE SEQUENCE</scope>
</reference>
<dbReference type="PROSITE" id="PS00018">
    <property type="entry name" value="EF_HAND_1"/>
    <property type="match status" value="1"/>
</dbReference>
<evidence type="ECO:0000256" key="1">
    <source>
        <dbReference type="SAM" id="Phobius"/>
    </source>
</evidence>
<keyword evidence="1" id="KW-1133">Transmembrane helix</keyword>
<dbReference type="InterPro" id="IPR018247">
    <property type="entry name" value="EF_Hand_1_Ca_BS"/>
</dbReference>